<keyword evidence="8" id="KW-0255">Endonuclease</keyword>
<dbReference type="PROSITE" id="PS50142">
    <property type="entry name" value="RNASE_3_2"/>
    <property type="match status" value="2"/>
</dbReference>
<dbReference type="PANTHER" id="PTHR14950:SF46">
    <property type="entry name" value="ENDORIBONUCLEASE DICER HOMOLOG 3"/>
    <property type="match status" value="1"/>
</dbReference>
<feature type="domain" description="RNase III" evidence="21">
    <location>
        <begin position="1424"/>
        <end position="1571"/>
    </location>
</feature>
<evidence type="ECO:0000256" key="19">
    <source>
        <dbReference type="SAM" id="MobiDB-lite"/>
    </source>
</evidence>
<feature type="domain" description="Dicer dsRNA-binding fold" evidence="25">
    <location>
        <begin position="753"/>
        <end position="844"/>
    </location>
</feature>
<dbReference type="STRING" id="63057.A0A2P5CKS9"/>
<keyword evidence="11" id="KW-0067">ATP-binding</keyword>
<dbReference type="SUPFAM" id="SSF52540">
    <property type="entry name" value="P-loop containing nucleoside triphosphate hydrolases"/>
    <property type="match status" value="2"/>
</dbReference>
<keyword evidence="16" id="KW-0539">Nucleus</keyword>
<dbReference type="PROSITE" id="PS51192">
    <property type="entry name" value="HELICASE_ATP_BIND_1"/>
    <property type="match status" value="2"/>
</dbReference>
<dbReference type="OrthoDB" id="6513042at2759"/>
<dbReference type="FunFam" id="3.30.160.380:FF:000001">
    <property type="entry name" value="Endoribonuclease dicer-like 1"/>
    <property type="match status" value="1"/>
</dbReference>
<dbReference type="Proteomes" id="UP000237000">
    <property type="component" value="Unassembled WGS sequence"/>
</dbReference>
<dbReference type="InterPro" id="IPR003100">
    <property type="entry name" value="PAZ_dom"/>
</dbReference>
<dbReference type="PROSITE" id="PS51194">
    <property type="entry name" value="HELICASE_CTER"/>
    <property type="match status" value="1"/>
</dbReference>
<evidence type="ECO:0000313" key="27">
    <source>
        <dbReference type="Proteomes" id="UP000237000"/>
    </source>
</evidence>
<feature type="domain" description="PAZ" evidence="22">
    <location>
        <begin position="1062"/>
        <end position="1186"/>
    </location>
</feature>
<evidence type="ECO:0000256" key="18">
    <source>
        <dbReference type="PROSITE-ProRule" id="PRU00657"/>
    </source>
</evidence>
<evidence type="ECO:0000256" key="3">
    <source>
        <dbReference type="ARBA" id="ARBA00004123"/>
    </source>
</evidence>
<feature type="domain" description="Helicase C-terminal" evidence="24">
    <location>
        <begin position="564"/>
        <end position="723"/>
    </location>
</feature>
<dbReference type="FunFam" id="2.170.260.10:FF:000004">
    <property type="entry name" value="Dicer-like 104"/>
    <property type="match status" value="1"/>
</dbReference>
<feature type="domain" description="DRBM" evidence="20">
    <location>
        <begin position="1639"/>
        <end position="1663"/>
    </location>
</feature>
<keyword evidence="10" id="KW-0347">Helicase</keyword>
<evidence type="ECO:0000256" key="10">
    <source>
        <dbReference type="ARBA" id="ARBA00022806"/>
    </source>
</evidence>
<dbReference type="FunFam" id="3.40.50.300:FF:000705">
    <property type="entry name" value="Endoribonuclease dicer-like protein"/>
    <property type="match status" value="1"/>
</dbReference>
<comment type="similarity">
    <text evidence="17 18">Belongs to the helicase family. Dicer subfamily.</text>
</comment>
<dbReference type="CDD" id="cd00593">
    <property type="entry name" value="RIBOc"/>
    <property type="match status" value="2"/>
</dbReference>
<dbReference type="InterPro" id="IPR005034">
    <property type="entry name" value="Dicer_dimerisation"/>
</dbReference>
<keyword evidence="12" id="KW-0460">Magnesium</keyword>
<feature type="region of interest" description="Disordered" evidence="19">
    <location>
        <begin position="1672"/>
        <end position="1693"/>
    </location>
</feature>
<dbReference type="FunFam" id="1.10.1520.10:FF:000004">
    <property type="entry name" value="Endoribonuclease dicer-like 1"/>
    <property type="match status" value="1"/>
</dbReference>
<evidence type="ECO:0000256" key="16">
    <source>
        <dbReference type="ARBA" id="ARBA00023242"/>
    </source>
</evidence>
<dbReference type="SUPFAM" id="SSF69065">
    <property type="entry name" value="RNase III domain-like"/>
    <property type="match status" value="2"/>
</dbReference>
<comment type="cofactor">
    <cofactor evidence="1">
        <name>Mn(2+)</name>
        <dbReference type="ChEBI" id="CHEBI:29035"/>
    </cofactor>
</comment>
<keyword evidence="5" id="KW-0479">Metal-binding</keyword>
<evidence type="ECO:0000256" key="12">
    <source>
        <dbReference type="ARBA" id="ARBA00022842"/>
    </source>
</evidence>
<protein>
    <submittedName>
        <fullName evidence="26">Endoribonuclease Dicer-like3a</fullName>
    </submittedName>
</protein>
<dbReference type="Pfam" id="PF02170">
    <property type="entry name" value="PAZ"/>
    <property type="match status" value="1"/>
</dbReference>
<dbReference type="Pfam" id="PF00271">
    <property type="entry name" value="Helicase_C"/>
    <property type="match status" value="1"/>
</dbReference>
<dbReference type="PROSITE" id="PS00517">
    <property type="entry name" value="RNASE_3_1"/>
    <property type="match status" value="1"/>
</dbReference>
<dbReference type="InterPro" id="IPR027417">
    <property type="entry name" value="P-loop_NTPase"/>
</dbReference>
<dbReference type="SMART" id="SM00949">
    <property type="entry name" value="PAZ"/>
    <property type="match status" value="1"/>
</dbReference>
<evidence type="ECO:0000256" key="15">
    <source>
        <dbReference type="ARBA" id="ARBA00023211"/>
    </source>
</evidence>
<name>A0A2P5CKS9_TREOI</name>
<keyword evidence="6" id="KW-0677">Repeat</keyword>
<dbReference type="Gene3D" id="3.40.50.300">
    <property type="entry name" value="P-loop containing nucleotide triphosphate hydrolases"/>
    <property type="match status" value="3"/>
</dbReference>
<dbReference type="PROSITE" id="PS50821">
    <property type="entry name" value="PAZ"/>
    <property type="match status" value="1"/>
</dbReference>
<dbReference type="PROSITE" id="PS50137">
    <property type="entry name" value="DS_RBD"/>
    <property type="match status" value="1"/>
</dbReference>
<evidence type="ECO:0000313" key="26">
    <source>
        <dbReference type="EMBL" id="PON61636.1"/>
    </source>
</evidence>
<dbReference type="Gene3D" id="2.170.260.10">
    <property type="entry name" value="paz domain"/>
    <property type="match status" value="1"/>
</dbReference>
<proteinExistence type="inferred from homology"/>
<organism evidence="26 27">
    <name type="scientific">Trema orientale</name>
    <name type="common">Charcoal tree</name>
    <name type="synonym">Celtis orientalis</name>
    <dbReference type="NCBI Taxonomy" id="63057"/>
    <lineage>
        <taxon>Eukaryota</taxon>
        <taxon>Viridiplantae</taxon>
        <taxon>Streptophyta</taxon>
        <taxon>Embryophyta</taxon>
        <taxon>Tracheophyta</taxon>
        <taxon>Spermatophyta</taxon>
        <taxon>Magnoliopsida</taxon>
        <taxon>eudicotyledons</taxon>
        <taxon>Gunneridae</taxon>
        <taxon>Pentapetalae</taxon>
        <taxon>rosids</taxon>
        <taxon>fabids</taxon>
        <taxon>Rosales</taxon>
        <taxon>Cannabaceae</taxon>
        <taxon>Trema</taxon>
    </lineage>
</organism>
<dbReference type="Pfam" id="PF00270">
    <property type="entry name" value="DEAD"/>
    <property type="match status" value="2"/>
</dbReference>
<dbReference type="InterPro" id="IPR000999">
    <property type="entry name" value="RNase_III_dom"/>
</dbReference>
<dbReference type="InterPro" id="IPR011545">
    <property type="entry name" value="DEAD/DEAH_box_helicase_dom"/>
</dbReference>
<dbReference type="GO" id="GO:0005737">
    <property type="term" value="C:cytoplasm"/>
    <property type="evidence" value="ECO:0007669"/>
    <property type="project" value="TreeGrafter"/>
</dbReference>
<evidence type="ECO:0000256" key="11">
    <source>
        <dbReference type="ARBA" id="ARBA00022840"/>
    </source>
</evidence>
<dbReference type="GO" id="GO:0004525">
    <property type="term" value="F:ribonuclease III activity"/>
    <property type="evidence" value="ECO:0007669"/>
    <property type="project" value="InterPro"/>
</dbReference>
<evidence type="ECO:0000256" key="9">
    <source>
        <dbReference type="ARBA" id="ARBA00022801"/>
    </source>
</evidence>
<evidence type="ECO:0000259" key="21">
    <source>
        <dbReference type="PROSITE" id="PS50142"/>
    </source>
</evidence>
<dbReference type="InterPro" id="IPR036085">
    <property type="entry name" value="PAZ_dom_sf"/>
</dbReference>
<feature type="compositionally biased region" description="Polar residues" evidence="19">
    <location>
        <begin position="1"/>
        <end position="16"/>
    </location>
</feature>
<dbReference type="InterPro" id="IPR014720">
    <property type="entry name" value="dsRBD_dom"/>
</dbReference>
<dbReference type="GO" id="GO:0003723">
    <property type="term" value="F:RNA binding"/>
    <property type="evidence" value="ECO:0007669"/>
    <property type="project" value="UniProtKB-UniRule"/>
</dbReference>
<dbReference type="FunFam" id="1.10.1520.10:FF:000008">
    <property type="entry name" value="Dicer-like 104"/>
    <property type="match status" value="1"/>
</dbReference>
<dbReference type="FunCoup" id="A0A2P5CKS9">
    <property type="interactions" value="1692"/>
</dbReference>
<dbReference type="CDD" id="cd18034">
    <property type="entry name" value="DEXHc_dicer"/>
    <property type="match status" value="2"/>
</dbReference>
<accession>A0A2P5CKS9</accession>
<evidence type="ECO:0000256" key="2">
    <source>
        <dbReference type="ARBA" id="ARBA00001946"/>
    </source>
</evidence>
<feature type="domain" description="Helicase ATP-binding" evidence="23">
    <location>
        <begin position="43"/>
        <end position="211"/>
    </location>
</feature>
<evidence type="ECO:0000256" key="6">
    <source>
        <dbReference type="ARBA" id="ARBA00022737"/>
    </source>
</evidence>
<keyword evidence="9" id="KW-0378">Hydrolase</keyword>
<dbReference type="Pfam" id="PF03368">
    <property type="entry name" value="Dicer_dimer"/>
    <property type="match status" value="1"/>
</dbReference>
<evidence type="ECO:0000259" key="24">
    <source>
        <dbReference type="PROSITE" id="PS51194"/>
    </source>
</evidence>
<evidence type="ECO:0000256" key="14">
    <source>
        <dbReference type="ARBA" id="ARBA00023158"/>
    </source>
</evidence>
<dbReference type="Gene3D" id="3.30.160.20">
    <property type="match status" value="1"/>
</dbReference>
<dbReference type="Gene3D" id="3.30.160.380">
    <property type="entry name" value="Dicer dimerisation domain"/>
    <property type="match status" value="1"/>
</dbReference>
<keyword evidence="13 18" id="KW-0694">RNA-binding</keyword>
<evidence type="ECO:0000259" key="20">
    <source>
        <dbReference type="PROSITE" id="PS50137"/>
    </source>
</evidence>
<dbReference type="Pfam" id="PF00636">
    <property type="entry name" value="Ribonuclease_3"/>
    <property type="match status" value="2"/>
</dbReference>
<dbReference type="SMART" id="SM00487">
    <property type="entry name" value="DEXDc"/>
    <property type="match status" value="2"/>
</dbReference>
<dbReference type="SUPFAM" id="SSF101690">
    <property type="entry name" value="PAZ domain"/>
    <property type="match status" value="1"/>
</dbReference>
<evidence type="ECO:0000256" key="17">
    <source>
        <dbReference type="ARBA" id="ARBA00035116"/>
    </source>
</evidence>
<evidence type="ECO:0000259" key="23">
    <source>
        <dbReference type="PROSITE" id="PS51192"/>
    </source>
</evidence>
<evidence type="ECO:0000256" key="5">
    <source>
        <dbReference type="ARBA" id="ARBA00022723"/>
    </source>
</evidence>
<keyword evidence="7" id="KW-0547">Nucleotide-binding</keyword>
<dbReference type="GO" id="GO:0005524">
    <property type="term" value="F:ATP binding"/>
    <property type="evidence" value="ECO:0007669"/>
    <property type="project" value="UniProtKB-KW"/>
</dbReference>
<dbReference type="InParanoid" id="A0A2P5CKS9"/>
<dbReference type="PROSITE" id="PS51327">
    <property type="entry name" value="DICER_DSRBF"/>
    <property type="match status" value="1"/>
</dbReference>
<dbReference type="GO" id="GO:0046872">
    <property type="term" value="F:metal ion binding"/>
    <property type="evidence" value="ECO:0007669"/>
    <property type="project" value="UniProtKB-KW"/>
</dbReference>
<feature type="region of interest" description="Disordered" evidence="19">
    <location>
        <begin position="1"/>
        <end position="36"/>
    </location>
</feature>
<evidence type="ECO:0000256" key="13">
    <source>
        <dbReference type="ARBA" id="ARBA00022884"/>
    </source>
</evidence>
<dbReference type="PANTHER" id="PTHR14950">
    <property type="entry name" value="DICER-RELATED"/>
    <property type="match status" value="1"/>
</dbReference>
<comment type="caution">
    <text evidence="26">The sequence shown here is derived from an EMBL/GenBank/DDBJ whole genome shotgun (WGS) entry which is preliminary data.</text>
</comment>
<dbReference type="SMART" id="SM00535">
    <property type="entry name" value="RIBOc"/>
    <property type="match status" value="2"/>
</dbReference>
<evidence type="ECO:0000256" key="1">
    <source>
        <dbReference type="ARBA" id="ARBA00001936"/>
    </source>
</evidence>
<feature type="domain" description="RNase III" evidence="21">
    <location>
        <begin position="1211"/>
        <end position="1383"/>
    </location>
</feature>
<evidence type="ECO:0000259" key="25">
    <source>
        <dbReference type="PROSITE" id="PS51327"/>
    </source>
</evidence>
<dbReference type="InterPro" id="IPR001650">
    <property type="entry name" value="Helicase_C-like"/>
</dbReference>
<sequence>MESPEQAQTPHTSNPITDHRDPLQENSNGGPMPVNPRRYQLEVYEVAVKRNTIVVLETGAGKTLIAVMLISHIGQTIKSNGAKKFIVFLAPTVHLVNQQFEVIKSHTQFEVGEYHGGKGVDDWTEKDWENELNQHDVLVMTPQVLLDALKRALFSLETVGLMVIDECHHTRGNRPYTKIMKSHCSCIFFEAECIMRSNNVNSSSLSLLICRITRYQLEVYEVAVKRNTIVVLETGAGKTLIAVMLISHIGQTIKSNGAKNFIVFLAPTVHLVNQQFEVIKSHTQFEVGEYHGGKGVDDWTEKDWENELNQHDVLVMTPQVLLDALKRAFFSLETVGLMVIDECHHTRGNHPYTKIMKDFYHKCSSKPKIFGMTASPVVRKGGSSTVECEGQISELESILDSQIYTVEDKTEMEIFVPSAKETLKFYDPTRFPYLDLKVKIEALWLKFDNSFSKLQELAQNNYKDMDDRFKSLRKRLSSDHAKISYCLDDLGLLCAYEAVKVCLENAPHTQEDCEVFRESSMQCKSFLEEVLCVFGESLTRGCDNILGSEFDYSKAADLGYISPKLLELIELFQSFGGAVQLLCLIFVDRIITAKVIERFVKKVAPLSHFTVSYLTGSSTSSVDSLAPKLQKKTLESFRSGKVNLLFTTDVVEEGIHVPNCSYVIRFDLPKTVRSYVQSRGRARQHDSQFVMMLERGNNKQREQLYDVIRSERSMIDTATNRDPSTCVLKACTSEVTHAYSVDATGASITADSSISLIHRYCERLPADKYFTPKPTFKFSYVGEGSYECQIVLPPNAAFQTCVGPICKSSHLSKQLVCLEACKKLHQMGALDDHLLPSTEYSSEKNLCVKSKEAASGAGTTKRKELHGTTCIRALSGTWAENRDAVFHAYKFDFSCSIVSEFFSGFVLLIESKLDDDVGNFDLELYLVSKTVKSSVSYSGQLRLDTEQMKKAKCFQELFFNGLFGKLFLGSKSAGTKREFLLQNDERKLWSQSYLYLLLPLESVNEASDKSWRINWEGIDSCVSVVELLNNSLLGDLHCNGEGGDVSPCRTEPSESKCMDDDNIVDFANCSVNISNIKDRVVLAIHTGKIYSVVEMVSNTSAESPFESSTDDVPLKYTSYTEYFNKKYGIVLLRPSQPLLRLKQSHNPHNLLVNFSDEGATDKTSKPGLFKPQMHAFMPPELLVIMDIDRSVLKSLYLLPSLMHRLESLMLASQLRKEIGFHPSSSQISSFLILEALTTLRCCENFSMERLELLGDSVLKYVVSCHLFLKYPKKHEGQLSDRRSSTVCNSNLYKLGTDHKLQGYIRDSAFDPRRWVAPGQYSLRPVPCKCGVDSLEVPLDRKFQTEDPKVVVGKCCDKGHRWMGSKTIADCVEALIGAYYVGCGLTAAIHMMKWFDIDAELEPSLVLEAISIASLRSYAPKADEIATLESKLEYVFSTKGLLQEAITHASDQEFNLGYCYQRLEFLGDSVLDLLTTLYLYETYRDIDPGELTDLRSACVSNENFAQAAVRRNLQPHLLHCSGLLQSQITEYEKSFADPNNTNRSVQGAKGPKASALGDMFESIVGAVLIDTKLNLDEVWRIFEPLLSPIVTPDKLELPPLRELNELCDSLGHFIKEKCTKKGEVVHAELTLQLKDVLLSGEGNDRSRKAAKGEAARRLLKELETRGISYSWSSKKRKQGTGHVGDSSSSDMNIDENGQIIDEESGEAMNHKKFKTTETKTLVKLTKVMPDAGDLSEKGCSSNNDTPAISAINMKKGGPRTSLFELCKKQQWRMPDFKSRETKSRTPIELGEGSERRTGFNSFVSDIILYIPNFGNIECTGDARADKKSSLDSAALVMLYELERQGKLLIGSKS</sequence>
<comment type="cofactor">
    <cofactor evidence="2">
        <name>Mg(2+)</name>
        <dbReference type="ChEBI" id="CHEBI:18420"/>
    </cofactor>
</comment>
<dbReference type="SMART" id="SM00490">
    <property type="entry name" value="HELICc"/>
    <property type="match status" value="1"/>
</dbReference>
<keyword evidence="15" id="KW-0464">Manganese</keyword>
<gene>
    <name evidence="26" type="ORF">TorRG33x02_281280</name>
</gene>
<evidence type="ECO:0000256" key="7">
    <source>
        <dbReference type="ARBA" id="ARBA00022741"/>
    </source>
</evidence>
<keyword evidence="27" id="KW-1185">Reference proteome</keyword>
<dbReference type="GO" id="GO:0004386">
    <property type="term" value="F:helicase activity"/>
    <property type="evidence" value="ECO:0007669"/>
    <property type="project" value="UniProtKB-KW"/>
</dbReference>
<keyword evidence="14" id="KW-0943">RNA-mediated gene silencing</keyword>
<dbReference type="CDD" id="cd18802">
    <property type="entry name" value="SF2_C_dicer"/>
    <property type="match status" value="1"/>
</dbReference>
<keyword evidence="4" id="KW-0540">Nuclease</keyword>
<evidence type="ECO:0000256" key="8">
    <source>
        <dbReference type="ARBA" id="ARBA00022759"/>
    </source>
</evidence>
<dbReference type="FunFam" id="3.40.50.300:FF:000420">
    <property type="entry name" value="Endoribonuclease dicer-like 1"/>
    <property type="match status" value="1"/>
</dbReference>
<evidence type="ECO:0000259" key="22">
    <source>
        <dbReference type="PROSITE" id="PS50821"/>
    </source>
</evidence>
<dbReference type="Gene3D" id="1.10.1520.10">
    <property type="entry name" value="Ribonuclease III domain"/>
    <property type="match status" value="2"/>
</dbReference>
<dbReference type="InterPro" id="IPR038248">
    <property type="entry name" value="Dicer_dimer_sf"/>
</dbReference>
<dbReference type="InterPro" id="IPR014001">
    <property type="entry name" value="Helicase_ATP-bd"/>
</dbReference>
<dbReference type="EMBL" id="JXTC01000354">
    <property type="protein sequence ID" value="PON61636.1"/>
    <property type="molecule type" value="Genomic_DNA"/>
</dbReference>
<dbReference type="GO" id="GO:0005634">
    <property type="term" value="C:nucleus"/>
    <property type="evidence" value="ECO:0007669"/>
    <property type="project" value="UniProtKB-SubCell"/>
</dbReference>
<reference evidence="27" key="1">
    <citation type="submission" date="2016-06" db="EMBL/GenBank/DDBJ databases">
        <title>Parallel loss of symbiosis genes in relatives of nitrogen-fixing non-legume Parasponia.</title>
        <authorList>
            <person name="Van Velzen R."/>
            <person name="Holmer R."/>
            <person name="Bu F."/>
            <person name="Rutten L."/>
            <person name="Van Zeijl A."/>
            <person name="Liu W."/>
            <person name="Santuari L."/>
            <person name="Cao Q."/>
            <person name="Sharma T."/>
            <person name="Shen D."/>
            <person name="Roswanjaya Y."/>
            <person name="Wardhani T."/>
            <person name="Kalhor M.S."/>
            <person name="Jansen J."/>
            <person name="Van den Hoogen J."/>
            <person name="Gungor B."/>
            <person name="Hartog M."/>
            <person name="Hontelez J."/>
            <person name="Verver J."/>
            <person name="Yang W.-C."/>
            <person name="Schijlen E."/>
            <person name="Repin R."/>
            <person name="Schilthuizen M."/>
            <person name="Schranz E."/>
            <person name="Heidstra R."/>
            <person name="Miyata K."/>
            <person name="Fedorova E."/>
            <person name="Kohlen W."/>
            <person name="Bisseling T."/>
            <person name="Smit S."/>
            <person name="Geurts R."/>
        </authorList>
    </citation>
    <scope>NUCLEOTIDE SEQUENCE [LARGE SCALE GENOMIC DNA]</scope>
    <source>
        <strain evidence="27">cv. RG33-2</strain>
    </source>
</reference>
<evidence type="ECO:0000256" key="4">
    <source>
        <dbReference type="ARBA" id="ARBA00022722"/>
    </source>
</evidence>
<feature type="domain" description="Helicase ATP-binding" evidence="23">
    <location>
        <begin position="219"/>
        <end position="376"/>
    </location>
</feature>
<dbReference type="InterPro" id="IPR036389">
    <property type="entry name" value="RNase_III_sf"/>
</dbReference>
<comment type="subcellular location">
    <subcellularLocation>
        <location evidence="3">Nucleus</location>
    </subcellularLocation>
</comment>
<dbReference type="GO" id="GO:0010267">
    <property type="term" value="P:ta-siRNA processing"/>
    <property type="evidence" value="ECO:0007669"/>
    <property type="project" value="UniProtKB-ARBA"/>
</dbReference>